<accession>A0AAD9HZZ0</accession>
<reference evidence="2" key="1">
    <citation type="journal article" date="2023" name="Mol. Plant Microbe Interact.">
        <title>Elucidating the Obligate Nature and Biological Capacity of an Invasive Fungal Corn Pathogen.</title>
        <authorList>
            <person name="MacCready J.S."/>
            <person name="Roggenkamp E.M."/>
            <person name="Gdanetz K."/>
            <person name="Chilvers M.I."/>
        </authorList>
    </citation>
    <scope>NUCLEOTIDE SEQUENCE</scope>
    <source>
        <strain evidence="2">PM02</strain>
    </source>
</reference>
<gene>
    <name evidence="2" type="ORF">P8C59_003289</name>
</gene>
<sequence>MLDAFFTYTEALPSLDKASGTAAAEPAKPADTTAVPAAAAEPAGAAAAAVVDDIGDAVPPIISTLSARIALRVKAEAKAEEEEEEEEEGEEEEDKEVVEKEEDVGGRGKEDEGLYTYFELLLPYLTISIVATSRMLFKGNS</sequence>
<evidence type="ECO:0000313" key="3">
    <source>
        <dbReference type="Proteomes" id="UP001217918"/>
    </source>
</evidence>
<proteinExistence type="predicted"/>
<dbReference type="EMBL" id="JAQQPM010000002">
    <property type="protein sequence ID" value="KAK2068659.1"/>
    <property type="molecule type" value="Genomic_DNA"/>
</dbReference>
<dbReference type="Proteomes" id="UP001217918">
    <property type="component" value="Unassembled WGS sequence"/>
</dbReference>
<evidence type="ECO:0000313" key="2">
    <source>
        <dbReference type="EMBL" id="KAK2068659.1"/>
    </source>
</evidence>
<feature type="region of interest" description="Disordered" evidence="1">
    <location>
        <begin position="19"/>
        <end position="41"/>
    </location>
</feature>
<dbReference type="AlphaFoldDB" id="A0AAD9HZZ0"/>
<keyword evidence="3" id="KW-1185">Reference proteome</keyword>
<comment type="caution">
    <text evidence="2">The sequence shown here is derived from an EMBL/GenBank/DDBJ whole genome shotgun (WGS) entry which is preliminary data.</text>
</comment>
<protein>
    <submittedName>
        <fullName evidence="2">Uncharacterized protein</fullName>
    </submittedName>
</protein>
<evidence type="ECO:0000256" key="1">
    <source>
        <dbReference type="SAM" id="MobiDB-lite"/>
    </source>
</evidence>
<name>A0AAD9HZZ0_9PEZI</name>
<organism evidence="2 3">
    <name type="scientific">Phyllachora maydis</name>
    <dbReference type="NCBI Taxonomy" id="1825666"/>
    <lineage>
        <taxon>Eukaryota</taxon>
        <taxon>Fungi</taxon>
        <taxon>Dikarya</taxon>
        <taxon>Ascomycota</taxon>
        <taxon>Pezizomycotina</taxon>
        <taxon>Sordariomycetes</taxon>
        <taxon>Sordariomycetidae</taxon>
        <taxon>Phyllachorales</taxon>
        <taxon>Phyllachoraceae</taxon>
        <taxon>Phyllachora</taxon>
    </lineage>
</organism>
<feature type="region of interest" description="Disordered" evidence="1">
    <location>
        <begin position="75"/>
        <end position="109"/>
    </location>
</feature>
<feature type="compositionally biased region" description="Low complexity" evidence="1">
    <location>
        <begin position="26"/>
        <end position="41"/>
    </location>
</feature>
<feature type="compositionally biased region" description="Acidic residues" evidence="1">
    <location>
        <begin position="79"/>
        <end position="102"/>
    </location>
</feature>